<reference evidence="9" key="1">
    <citation type="journal article" date="2022" name="Int. J. Mol. Sci.">
        <title>Draft Genome of Tanacetum Coccineum: Genomic Comparison of Closely Related Tanacetum-Family Plants.</title>
        <authorList>
            <person name="Yamashiro T."/>
            <person name="Shiraishi A."/>
            <person name="Nakayama K."/>
            <person name="Satake H."/>
        </authorList>
    </citation>
    <scope>NUCLEOTIDE SEQUENCE</scope>
</reference>
<evidence type="ECO:0000259" key="8">
    <source>
        <dbReference type="PROSITE" id="PS50879"/>
    </source>
</evidence>
<dbReference type="Pfam" id="PF03732">
    <property type="entry name" value="Retrotrans_gag"/>
    <property type="match status" value="1"/>
</dbReference>
<keyword evidence="10" id="KW-1185">Reference proteome</keyword>
<keyword evidence="1" id="KW-0808">Transferase</keyword>
<proteinExistence type="predicted"/>
<dbReference type="PANTHER" id="PTHR48475:SF1">
    <property type="entry name" value="RNASE H TYPE-1 DOMAIN-CONTAINING PROTEIN"/>
    <property type="match status" value="1"/>
</dbReference>
<gene>
    <name evidence="9" type="ORF">Tco_0819733</name>
</gene>
<dbReference type="Gene3D" id="3.30.420.10">
    <property type="entry name" value="Ribonuclease H-like superfamily/Ribonuclease H"/>
    <property type="match status" value="1"/>
</dbReference>
<dbReference type="SUPFAM" id="SSF56672">
    <property type="entry name" value="DNA/RNA polymerases"/>
    <property type="match status" value="1"/>
</dbReference>
<organism evidence="9 10">
    <name type="scientific">Tanacetum coccineum</name>
    <dbReference type="NCBI Taxonomy" id="301880"/>
    <lineage>
        <taxon>Eukaryota</taxon>
        <taxon>Viridiplantae</taxon>
        <taxon>Streptophyta</taxon>
        <taxon>Embryophyta</taxon>
        <taxon>Tracheophyta</taxon>
        <taxon>Spermatophyta</taxon>
        <taxon>Magnoliopsida</taxon>
        <taxon>eudicotyledons</taxon>
        <taxon>Gunneridae</taxon>
        <taxon>Pentapetalae</taxon>
        <taxon>asterids</taxon>
        <taxon>campanulids</taxon>
        <taxon>Asterales</taxon>
        <taxon>Asteraceae</taxon>
        <taxon>Asteroideae</taxon>
        <taxon>Anthemideae</taxon>
        <taxon>Anthemidinae</taxon>
        <taxon>Tanacetum</taxon>
    </lineage>
</organism>
<keyword evidence="4" id="KW-0255">Endonuclease</keyword>
<evidence type="ECO:0000256" key="1">
    <source>
        <dbReference type="ARBA" id="ARBA00022679"/>
    </source>
</evidence>
<evidence type="ECO:0000256" key="5">
    <source>
        <dbReference type="ARBA" id="ARBA00022801"/>
    </source>
</evidence>
<dbReference type="PANTHER" id="PTHR48475">
    <property type="entry name" value="RIBONUCLEASE H"/>
    <property type="match status" value="1"/>
</dbReference>
<dbReference type="Pfam" id="PF17917">
    <property type="entry name" value="RT_RNaseH"/>
    <property type="match status" value="1"/>
</dbReference>
<feature type="region of interest" description="Disordered" evidence="7">
    <location>
        <begin position="426"/>
        <end position="450"/>
    </location>
</feature>
<keyword evidence="3" id="KW-0540">Nuclease</keyword>
<feature type="region of interest" description="Disordered" evidence="7">
    <location>
        <begin position="162"/>
        <end position="186"/>
    </location>
</feature>
<dbReference type="PROSITE" id="PS50879">
    <property type="entry name" value="RNASE_H_1"/>
    <property type="match status" value="1"/>
</dbReference>
<dbReference type="Proteomes" id="UP001151760">
    <property type="component" value="Unassembled WGS sequence"/>
</dbReference>
<dbReference type="Gene3D" id="3.30.70.270">
    <property type="match status" value="1"/>
</dbReference>
<evidence type="ECO:0000313" key="10">
    <source>
        <dbReference type="Proteomes" id="UP001151760"/>
    </source>
</evidence>
<feature type="domain" description="RNase H type-1" evidence="8">
    <location>
        <begin position="707"/>
        <end position="754"/>
    </location>
</feature>
<evidence type="ECO:0000256" key="4">
    <source>
        <dbReference type="ARBA" id="ARBA00022759"/>
    </source>
</evidence>
<sequence length="754" mass="86170">MAYPPLRLEGLPFELEWDPLSNYTIRSSDNFEWRKIIFGMITSMGICHAKAYTLRGRSSTKLGQRDTPFALLNVVFPFVLTQIRNEDLRNELEYFSEDYDEEREMEPRPEPNREATPTLRLRGGRNVEGIRPLEIEAKEDENRGVNLPLLLAAHLGRNESGKPLRSSLTSVHGGHQPSTNIGGNLPHNVTPLSNYPFYTQPMYAPPNMPVYPNPTGSFANSTGSVTPFVRWIDDYPFPNGLKMPSHISSYDGKGDPDNFLHLFEGAIRMQKWLMPGACHMFIYTLKDSARIWWNSQKTCSILNYEDLKAKFRSHFSQQKKFTKTHLAVHNIKKREGASTRAFITRYIDDTLQILGLHEEQRISGFVHGLRTRSLVEHLFADLPSIYKGMMENTYTWIEAREVATNGAPNDRNKSFGRSKKSFWKNNQGHKIRDSPMDPEEERRATSEEHQEELKDILSCVDAKERIVVNDQYQEQTIAIGRKLLTKIKIRKIEVNADDIVIKSNVEEEMLADIKETLNGLQAINLKLNPKKCSFGVEEGIFSRQLITEQGIKANPSKVKAISDLQPPKLVNEIQNLNRNLATLNQADEAFRRMKELLEALPTGVELEYPELEKLILALVYAARKLRRYFQAYLIQVLSDKLIKQILVRPEKSGRIVKWAIELGEHEIEFKGRNSVKEHILADFLAETPLKEEEGAKDEEAKRKETEPKKAWKLFTDGASSSDGSGAGLILVSPEGKEYTYALMFKFKTTNNEAE</sequence>
<feature type="region of interest" description="Disordered" evidence="7">
    <location>
        <begin position="99"/>
        <end position="119"/>
    </location>
</feature>
<evidence type="ECO:0000256" key="3">
    <source>
        <dbReference type="ARBA" id="ARBA00022722"/>
    </source>
</evidence>
<evidence type="ECO:0000256" key="2">
    <source>
        <dbReference type="ARBA" id="ARBA00022695"/>
    </source>
</evidence>
<protein>
    <submittedName>
        <fullName evidence="9">Reverse transcriptase domain-containing protein</fullName>
    </submittedName>
</protein>
<evidence type="ECO:0000313" key="9">
    <source>
        <dbReference type="EMBL" id="GJS98563.1"/>
    </source>
</evidence>
<accession>A0ABQ5A957</accession>
<dbReference type="GO" id="GO:0003964">
    <property type="term" value="F:RNA-directed DNA polymerase activity"/>
    <property type="evidence" value="ECO:0007669"/>
    <property type="project" value="UniProtKB-KW"/>
</dbReference>
<keyword evidence="2" id="KW-0548">Nucleotidyltransferase</keyword>
<keyword evidence="6 9" id="KW-0695">RNA-directed DNA polymerase</keyword>
<evidence type="ECO:0000256" key="6">
    <source>
        <dbReference type="ARBA" id="ARBA00022918"/>
    </source>
</evidence>
<evidence type="ECO:0000256" key="7">
    <source>
        <dbReference type="SAM" id="MobiDB-lite"/>
    </source>
</evidence>
<name>A0ABQ5A957_9ASTR</name>
<dbReference type="InterPro" id="IPR002156">
    <property type="entry name" value="RNaseH_domain"/>
</dbReference>
<dbReference type="InterPro" id="IPR041373">
    <property type="entry name" value="RT_RNaseH"/>
</dbReference>
<dbReference type="InterPro" id="IPR043128">
    <property type="entry name" value="Rev_trsase/Diguanyl_cyclase"/>
</dbReference>
<dbReference type="InterPro" id="IPR043502">
    <property type="entry name" value="DNA/RNA_pol_sf"/>
</dbReference>
<dbReference type="InterPro" id="IPR005162">
    <property type="entry name" value="Retrotrans_gag_dom"/>
</dbReference>
<feature type="compositionally biased region" description="Polar residues" evidence="7">
    <location>
        <begin position="166"/>
        <end position="182"/>
    </location>
</feature>
<reference evidence="9" key="2">
    <citation type="submission" date="2022-01" db="EMBL/GenBank/DDBJ databases">
        <authorList>
            <person name="Yamashiro T."/>
            <person name="Shiraishi A."/>
            <person name="Satake H."/>
            <person name="Nakayama K."/>
        </authorList>
    </citation>
    <scope>NUCLEOTIDE SEQUENCE</scope>
</reference>
<dbReference type="InterPro" id="IPR036397">
    <property type="entry name" value="RNaseH_sf"/>
</dbReference>
<dbReference type="EMBL" id="BQNB010012054">
    <property type="protein sequence ID" value="GJS98563.1"/>
    <property type="molecule type" value="Genomic_DNA"/>
</dbReference>
<comment type="caution">
    <text evidence="9">The sequence shown here is derived from an EMBL/GenBank/DDBJ whole genome shotgun (WGS) entry which is preliminary data.</text>
</comment>
<feature type="compositionally biased region" description="Basic and acidic residues" evidence="7">
    <location>
        <begin position="430"/>
        <end position="450"/>
    </location>
</feature>
<keyword evidence="5" id="KW-0378">Hydrolase</keyword>